<dbReference type="Pfam" id="PF03401">
    <property type="entry name" value="TctC"/>
    <property type="match status" value="1"/>
</dbReference>
<dbReference type="InterPro" id="IPR005064">
    <property type="entry name" value="BUG"/>
</dbReference>
<dbReference type="Gene3D" id="3.40.190.10">
    <property type="entry name" value="Periplasmic binding protein-like II"/>
    <property type="match status" value="1"/>
</dbReference>
<protein>
    <submittedName>
        <fullName evidence="4">Tripartite tricarboxylate transporter substrate binding protein</fullName>
    </submittedName>
</protein>
<reference evidence="4 5" key="1">
    <citation type="submission" date="2023-11" db="EMBL/GenBank/DDBJ databases">
        <title>Arctic aerobic anoxygenic photoheterotroph Sediminicoccus rosea KRV36 adapts its photosynthesis to long days of polar summer.</title>
        <authorList>
            <person name="Tomasch J."/>
            <person name="Kopejtka K."/>
            <person name="Bily T."/>
            <person name="Gardiner A.T."/>
            <person name="Gardian Z."/>
            <person name="Shivaramu S."/>
            <person name="Koblizek M."/>
            <person name="Engelhardt F."/>
            <person name="Kaftan D."/>
        </authorList>
    </citation>
    <scope>NUCLEOTIDE SEQUENCE [LARGE SCALE GENOMIC DNA]</scope>
    <source>
        <strain evidence="4 5">R-30</strain>
    </source>
</reference>
<dbReference type="PANTHER" id="PTHR42928:SF5">
    <property type="entry name" value="BLR1237 PROTEIN"/>
    <property type="match status" value="1"/>
</dbReference>
<comment type="similarity">
    <text evidence="1">Belongs to the UPF0065 (bug) family.</text>
</comment>
<keyword evidence="5" id="KW-1185">Reference proteome</keyword>
<feature type="signal peptide" evidence="3">
    <location>
        <begin position="1"/>
        <end position="24"/>
    </location>
</feature>
<dbReference type="PANTHER" id="PTHR42928">
    <property type="entry name" value="TRICARBOXYLATE-BINDING PROTEIN"/>
    <property type="match status" value="1"/>
</dbReference>
<gene>
    <name evidence="4" type="ORF">R9Z33_22250</name>
</gene>
<evidence type="ECO:0000313" key="5">
    <source>
        <dbReference type="Proteomes" id="UP001305521"/>
    </source>
</evidence>
<dbReference type="InterPro" id="IPR000420">
    <property type="entry name" value="Yeast_PIR_rpt"/>
</dbReference>
<dbReference type="PROSITE" id="PS50256">
    <property type="entry name" value="PIR_REPEAT_2"/>
    <property type="match status" value="1"/>
</dbReference>
<dbReference type="RefSeq" id="WP_318648766.1">
    <property type="nucleotide sequence ID" value="NZ_CP137852.1"/>
</dbReference>
<feature type="chain" id="PRO_5046134604" evidence="3">
    <location>
        <begin position="25"/>
        <end position="324"/>
    </location>
</feature>
<evidence type="ECO:0000256" key="2">
    <source>
        <dbReference type="ARBA" id="ARBA00022729"/>
    </source>
</evidence>
<evidence type="ECO:0000313" key="4">
    <source>
        <dbReference type="EMBL" id="WPB84802.1"/>
    </source>
</evidence>
<evidence type="ECO:0000256" key="1">
    <source>
        <dbReference type="ARBA" id="ARBA00006987"/>
    </source>
</evidence>
<dbReference type="Proteomes" id="UP001305521">
    <property type="component" value="Chromosome"/>
</dbReference>
<sequence length="324" mass="34964">MNHHRWGRRTLLAAPIALATPALAQPSWPSRPVRMIVPWPAGGAADLVGRLYAQALATRTGQTFVVENRGGATGTIGEQAMIQAPNDGYTIMNQATPISVTPALFAGQRHIPEREFLPVFQTMAVPQLVLVERNSPVNSVPELIAAMRRANGNFAAGSSGIGSQQHLVLELFLRDAGVKANHIPYRGGAPALMDLVAGQIRLFFGNVNSAIAQVRDGQVKALAHTSNRPRINALPNLPALSETLPGFATVEWNGIFLRAGAPQPVVERLSALLNEIVVDPAFQQTLRASDLTAEPNTPEQFAAFFRAESAKWQAFVRDANIRLE</sequence>
<keyword evidence="2 3" id="KW-0732">Signal</keyword>
<accession>A0ABZ0PH65</accession>
<dbReference type="PIRSF" id="PIRSF017082">
    <property type="entry name" value="YflP"/>
    <property type="match status" value="1"/>
</dbReference>
<dbReference type="EMBL" id="CP137852">
    <property type="protein sequence ID" value="WPB84802.1"/>
    <property type="molecule type" value="Genomic_DNA"/>
</dbReference>
<dbReference type="InterPro" id="IPR042100">
    <property type="entry name" value="Bug_dom1"/>
</dbReference>
<dbReference type="Gene3D" id="3.40.190.150">
    <property type="entry name" value="Bordetella uptake gene, domain 1"/>
    <property type="match status" value="1"/>
</dbReference>
<proteinExistence type="inferred from homology"/>
<evidence type="ECO:0000256" key="3">
    <source>
        <dbReference type="SAM" id="SignalP"/>
    </source>
</evidence>
<name>A0ABZ0PH65_9PROT</name>
<dbReference type="SUPFAM" id="SSF53850">
    <property type="entry name" value="Periplasmic binding protein-like II"/>
    <property type="match status" value="1"/>
</dbReference>
<organism evidence="4 5">
    <name type="scientific">Sediminicoccus rosea</name>
    <dbReference type="NCBI Taxonomy" id="1225128"/>
    <lineage>
        <taxon>Bacteria</taxon>
        <taxon>Pseudomonadati</taxon>
        <taxon>Pseudomonadota</taxon>
        <taxon>Alphaproteobacteria</taxon>
        <taxon>Acetobacterales</taxon>
        <taxon>Roseomonadaceae</taxon>
        <taxon>Sediminicoccus</taxon>
    </lineage>
</organism>
<dbReference type="CDD" id="cd07012">
    <property type="entry name" value="PBP2_Bug_TTT"/>
    <property type="match status" value="1"/>
</dbReference>